<proteinExistence type="predicted"/>
<evidence type="ECO:0000256" key="1">
    <source>
        <dbReference type="SAM" id="MobiDB-lite"/>
    </source>
</evidence>
<feature type="non-terminal residue" evidence="2">
    <location>
        <position position="100"/>
    </location>
</feature>
<feature type="non-terminal residue" evidence="2">
    <location>
        <position position="1"/>
    </location>
</feature>
<dbReference type="AlphaFoldDB" id="A0A061REL0"/>
<reference evidence="2" key="1">
    <citation type="submission" date="2014-05" db="EMBL/GenBank/DDBJ databases">
        <title>The transcriptome of the halophilic microalga Tetraselmis sp. GSL018 isolated from the Great Salt Lake, Utah.</title>
        <authorList>
            <person name="Jinkerson R.E."/>
            <person name="D'Adamo S."/>
            <person name="Posewitz M.C."/>
        </authorList>
    </citation>
    <scope>NUCLEOTIDE SEQUENCE</scope>
    <source>
        <strain evidence="2">GSL018</strain>
    </source>
</reference>
<sequence>SWRVCVRECGGAYSTRVASEPVGETRRSRGAGMGGGVPTLRGRLRVQEIRSGSTDESGFPTGHLGGGGLAPPRGPPNQVGIQSEGQLRRNAGSGNHEPNR</sequence>
<feature type="region of interest" description="Disordered" evidence="1">
    <location>
        <begin position="17"/>
        <end position="100"/>
    </location>
</feature>
<dbReference type="EMBL" id="GBEZ01017088">
    <property type="protein sequence ID" value="JAC69219.1"/>
    <property type="molecule type" value="Transcribed_RNA"/>
</dbReference>
<protein>
    <submittedName>
        <fullName evidence="2">Uncharacterized protein</fullName>
    </submittedName>
</protein>
<accession>A0A061REL0</accession>
<evidence type="ECO:0000313" key="2">
    <source>
        <dbReference type="EMBL" id="JAC69219.1"/>
    </source>
</evidence>
<gene>
    <name evidence="2" type="ORF">TSPGSL018_6888</name>
</gene>
<name>A0A061REL0_9CHLO</name>
<organism evidence="2">
    <name type="scientific">Tetraselmis sp. GSL018</name>
    <dbReference type="NCBI Taxonomy" id="582737"/>
    <lineage>
        <taxon>Eukaryota</taxon>
        <taxon>Viridiplantae</taxon>
        <taxon>Chlorophyta</taxon>
        <taxon>core chlorophytes</taxon>
        <taxon>Chlorodendrophyceae</taxon>
        <taxon>Chlorodendrales</taxon>
        <taxon>Chlorodendraceae</taxon>
        <taxon>Tetraselmis</taxon>
    </lineage>
</organism>